<reference evidence="1" key="1">
    <citation type="journal article" date="2023" name="Plant J.">
        <title>The genome of the king protea, Protea cynaroides.</title>
        <authorList>
            <person name="Chang J."/>
            <person name="Duong T.A."/>
            <person name="Schoeman C."/>
            <person name="Ma X."/>
            <person name="Roodt D."/>
            <person name="Barker N."/>
            <person name="Li Z."/>
            <person name="Van de Peer Y."/>
            <person name="Mizrachi E."/>
        </authorList>
    </citation>
    <scope>NUCLEOTIDE SEQUENCE</scope>
    <source>
        <tissue evidence="1">Young leaves</tissue>
    </source>
</reference>
<name>A0A9Q0KXW4_9MAGN</name>
<dbReference type="GO" id="GO:0016592">
    <property type="term" value="C:mediator complex"/>
    <property type="evidence" value="ECO:0007669"/>
    <property type="project" value="InterPro"/>
</dbReference>
<evidence type="ECO:0000313" key="2">
    <source>
        <dbReference type="Proteomes" id="UP001141806"/>
    </source>
</evidence>
<dbReference type="GO" id="GO:2000762">
    <property type="term" value="P:regulation of phenylpropanoid metabolic process"/>
    <property type="evidence" value="ECO:0007669"/>
    <property type="project" value="InterPro"/>
</dbReference>
<dbReference type="OrthoDB" id="683212at2759"/>
<organism evidence="1 2">
    <name type="scientific">Protea cynaroides</name>
    <dbReference type="NCBI Taxonomy" id="273540"/>
    <lineage>
        <taxon>Eukaryota</taxon>
        <taxon>Viridiplantae</taxon>
        <taxon>Streptophyta</taxon>
        <taxon>Embryophyta</taxon>
        <taxon>Tracheophyta</taxon>
        <taxon>Spermatophyta</taxon>
        <taxon>Magnoliopsida</taxon>
        <taxon>Proteales</taxon>
        <taxon>Proteaceae</taxon>
        <taxon>Protea</taxon>
    </lineage>
</organism>
<dbReference type="InterPro" id="IPR039638">
    <property type="entry name" value="MED33A/B"/>
</dbReference>
<evidence type="ECO:0008006" key="3">
    <source>
        <dbReference type="Google" id="ProtNLM"/>
    </source>
</evidence>
<comment type="caution">
    <text evidence="1">The sequence shown here is derived from an EMBL/GenBank/DDBJ whole genome shotgun (WGS) entry which is preliminary data.</text>
</comment>
<accession>A0A9Q0KXW4</accession>
<evidence type="ECO:0000313" key="1">
    <source>
        <dbReference type="EMBL" id="KAJ4978294.1"/>
    </source>
</evidence>
<keyword evidence="2" id="KW-1185">Reference proteome</keyword>
<proteinExistence type="predicted"/>
<gene>
    <name evidence="1" type="ORF">NE237_009074</name>
</gene>
<sequence>MVMTESSAPRFGERVLEAVKSCQDRKDPPFIWVMEVCKCVREAGLGLPCPELGQVLVSTLCFSVNNNNNHPFIWKFLDQALSSGLLYSFHVLALLTPRVICRRQIQPEAYRLYLELLKRYTFSFAPVGMNSSREKIIKSVDDALQLSQTFGVYVSDLGHAFVLFLFTVIISLIDCVMDDWGLQPTSIDKLSSIFGVEEHLNMDISSQGNQDDERREHRELLRKRNAFMAMEVLGKLTESRKAMVLLRLVHLNMADKFNGLLQRIQFLEAHKSVSANLKSASELLVRLSANVERALGLEYQLNKRQLIGVMIGIGSCSWGSSCNFGDVRAACWVPFDIYMETAMDGKQLPATSSIDILTELTKTLQVINRASWQETFLALWASALRLVQRERDPLEGPIPHLDARLCVLLSITPLAIVRVVEGEGEMPLAAVQGSIMSGSMGTNYKHGMDGTANASRRHGLISSLQALGQFSGLLSPPASVVVEANNAAAKAASFIYNFKNGNDFNVGNRGDTYVKAGGNMRHLIVEACIARKLIDTSAYFWPGYVLPSVAPLSDPSPVQGSPWSAFMEGAPLTGPLKNSLIATPASSLAEIEKLYHMALNGEEEDRSASAKILCGASLIRGWNIQEYVVHLVVKLLSPPVPPNFTGPGSHLVDYMSMLNAILFGLSSADSEHILSLHGLVPEAAASVMPLCEAFGSIIPTSSHKSSTGDEISAYTVFSCAFLFLIRLWKFYRPPHEHCITERGGSTGSELTLEYLLLLRNSRIASHNSAHVDRTNKAAYLLESSSAPPVYIDSFPKLRAWYSQNQACIASTLSGLCSGNPVHQVANKILNMIYWKMTKGGTLSSNSTASSSSISGSPVSIGEDVYQRPMLPAWEVLEAIPFVLEAVLSACAHGRLSSRDLTTGLRDLVDFLPASLATIITYFSAEITRGIWKPVSMNGVDWPSPAANLLLIESEIKEILAAAGVDAPSCSAVTPVMLPLPMAAMVSLTITFKLDKSLEYIHGVVGPALENCASACPWSSMPVVGALWAQKVRRWHNFIVVSCSRSAFKQDREAVAQLLRSCFNSFLGSMHDTSSLITAQKGVNGLLGSTIDASGFRPSLAPGFIYLRTCRTIHNVQFVNDVIVELVAESARELADRWARADSSRLKSCQASLASAVTRAKQVATLGASLLCVAGGVQLVQLLYQETIPTWLLSTRERKVTDGASVSRILEGYAMAYLLVLAGSFIWGMGKTSSRTWAFARRARIVGIHVDFVAEVLEGNISLGCDPATWKSYVSCFVGLVVSFAPAWIQEVKLETLRKLANGLRGWHESELALSLLERGGPAAMGSVAELLHTMND</sequence>
<dbReference type="PANTHER" id="PTHR33739:SF3">
    <property type="entry name" value="OS07G0681500 PROTEIN"/>
    <property type="match status" value="1"/>
</dbReference>
<dbReference type="PANTHER" id="PTHR33739">
    <property type="entry name" value="OS07G0681500 PROTEIN"/>
    <property type="match status" value="1"/>
</dbReference>
<dbReference type="Proteomes" id="UP001141806">
    <property type="component" value="Unassembled WGS sequence"/>
</dbReference>
<dbReference type="EMBL" id="JAMYWD010000002">
    <property type="protein sequence ID" value="KAJ4978294.1"/>
    <property type="molecule type" value="Genomic_DNA"/>
</dbReference>
<protein>
    <recommendedName>
        <fullName evidence="3">Mediator of RNA polymerase II transcription subunit 33A</fullName>
    </recommendedName>
</protein>